<name>A0ABX1LVS1_9CYAN</name>
<dbReference type="EMBL" id="JAAVJL010000002">
    <property type="protein sequence ID" value="NMF60273.1"/>
    <property type="molecule type" value="Genomic_DNA"/>
</dbReference>
<comment type="caution">
    <text evidence="1">The sequence shown here is derived from an EMBL/GenBank/DDBJ whole genome shotgun (WGS) entry which is preliminary data.</text>
</comment>
<dbReference type="InterPro" id="IPR052551">
    <property type="entry name" value="UV-DNA_repair_photolyase"/>
</dbReference>
<dbReference type="Gene3D" id="3.40.50.620">
    <property type="entry name" value="HUPs"/>
    <property type="match status" value="1"/>
</dbReference>
<dbReference type="InterPro" id="IPR036134">
    <property type="entry name" value="Crypto/Photolyase_FAD-like_sf"/>
</dbReference>
<dbReference type="Pfam" id="PF04244">
    <property type="entry name" value="DPRP"/>
    <property type="match status" value="1"/>
</dbReference>
<dbReference type="PANTHER" id="PTHR38657">
    <property type="entry name" value="SLR1343 PROTEIN"/>
    <property type="match status" value="1"/>
</dbReference>
<keyword evidence="2" id="KW-1185">Reference proteome</keyword>
<sequence>MLENAREFLSQINNYPISSRLEEEITNSDRALFILHDQLNLAVFPRDLLDRKPILIFVESLAYATSIPHHKQKLVYILSTQRHFAISCYQKGFLIVNLFAEGAYADALEEFLIRYPNIELTYMQPSEWDTRSQMARLANIFGKRIKALPNQFFIADVEKFKPKIKKGYRLETFYRELRKQTGYLMQDGKPIGGNWNYDKENRKALPKQIVIPEIPEIKPDPITQEVIELVQKYLPNTFGKVDKFIYAVTRDRVLELAQLFVETRLSRFGAYEDAIKVGEPFLFHSVLSIYLNNGLLLPREICEMAIAAYEKELAPLNSVEGFVRQILGWREYIRIYYEAKMPDVRESNYFGFDNHLPQFYWDANTDLLCLKDAITQVLNYGYSHHIQRLMILSNFSNLINTDPRHLNRWFWLAYVDAYEWVELPNVLGMSTFADGGILASKPYVSGGNYINKMSNSCSQCKYNVKEKTGETACPFNYLYWNFVDKHRESFTENGRVSLMVNAYDKKTEDEKQEIHLSASKFINGIKYAPLIS</sequence>
<evidence type="ECO:0000313" key="1">
    <source>
        <dbReference type="EMBL" id="NMF60273.1"/>
    </source>
</evidence>
<dbReference type="Proteomes" id="UP000738376">
    <property type="component" value="Unassembled WGS sequence"/>
</dbReference>
<dbReference type="SUPFAM" id="SSF48173">
    <property type="entry name" value="Cryptochrome/photolyase FAD-binding domain"/>
    <property type="match status" value="1"/>
</dbReference>
<dbReference type="Gene3D" id="1.25.40.80">
    <property type="match status" value="1"/>
</dbReference>
<dbReference type="PANTHER" id="PTHR38657:SF1">
    <property type="entry name" value="SLR1343 PROTEIN"/>
    <property type="match status" value="1"/>
</dbReference>
<gene>
    <name evidence="1" type="ORF">HC246_20135</name>
</gene>
<organism evidence="1 2">
    <name type="scientific">Pseudanabaena yagii GIHE-NHR1</name>
    <dbReference type="NCBI Taxonomy" id="2722753"/>
    <lineage>
        <taxon>Bacteria</taxon>
        <taxon>Bacillati</taxon>
        <taxon>Cyanobacteriota</taxon>
        <taxon>Cyanophyceae</taxon>
        <taxon>Pseudanabaenales</taxon>
        <taxon>Pseudanabaenaceae</taxon>
        <taxon>Pseudanabaena</taxon>
        <taxon>Pseudanabaena yagii</taxon>
    </lineage>
</organism>
<dbReference type="InterPro" id="IPR007357">
    <property type="entry name" value="PhrB-like"/>
</dbReference>
<dbReference type="RefSeq" id="WP_169365205.1">
    <property type="nucleotide sequence ID" value="NZ_JAAVJL010000002.1"/>
</dbReference>
<dbReference type="Gene3D" id="1.10.579.10">
    <property type="entry name" value="DNA Cyclobutane Dipyrimidine Photolyase, subunit A, domain 3"/>
    <property type="match status" value="1"/>
</dbReference>
<evidence type="ECO:0000313" key="2">
    <source>
        <dbReference type="Proteomes" id="UP000738376"/>
    </source>
</evidence>
<accession>A0ABX1LVS1</accession>
<reference evidence="1 2" key="1">
    <citation type="submission" date="2020-03" db="EMBL/GenBank/DDBJ databases">
        <title>Draft Genome Sequence of 2-Methylisoborneol Producing Pseudanabaena yagii Strain GIHE-NHR1 Isolated from North Han River in South Korea.</title>
        <authorList>
            <person name="Jeong J."/>
        </authorList>
    </citation>
    <scope>NUCLEOTIDE SEQUENCE [LARGE SCALE GENOMIC DNA]</scope>
    <source>
        <strain evidence="1 2">GIHE-NHR1</strain>
    </source>
</reference>
<proteinExistence type="predicted"/>
<protein>
    <submittedName>
        <fullName evidence="1">Cryptochrome/photolyase family protein</fullName>
    </submittedName>
</protein>
<dbReference type="Gene3D" id="1.10.10.1710">
    <property type="entry name" value="Deoxyribodipyrimidine photolyase-related"/>
    <property type="match status" value="1"/>
</dbReference>
<dbReference type="InterPro" id="IPR014729">
    <property type="entry name" value="Rossmann-like_a/b/a_fold"/>
</dbReference>